<evidence type="ECO:0000313" key="1">
    <source>
        <dbReference type="EMBL" id="GFO11512.1"/>
    </source>
</evidence>
<comment type="caution">
    <text evidence="1">The sequence shown here is derived from an EMBL/GenBank/DDBJ whole genome shotgun (WGS) entry which is preliminary data.</text>
</comment>
<organism evidence="1 2">
    <name type="scientific">Plakobranchus ocellatus</name>
    <dbReference type="NCBI Taxonomy" id="259542"/>
    <lineage>
        <taxon>Eukaryota</taxon>
        <taxon>Metazoa</taxon>
        <taxon>Spiralia</taxon>
        <taxon>Lophotrochozoa</taxon>
        <taxon>Mollusca</taxon>
        <taxon>Gastropoda</taxon>
        <taxon>Heterobranchia</taxon>
        <taxon>Euthyneura</taxon>
        <taxon>Panpulmonata</taxon>
        <taxon>Sacoglossa</taxon>
        <taxon>Placobranchoidea</taxon>
        <taxon>Plakobranchidae</taxon>
        <taxon>Plakobranchus</taxon>
    </lineage>
</organism>
<reference evidence="1 2" key="1">
    <citation type="journal article" date="2021" name="Elife">
        <title>Chloroplast acquisition without the gene transfer in kleptoplastic sea slugs, Plakobranchus ocellatus.</title>
        <authorList>
            <person name="Maeda T."/>
            <person name="Takahashi S."/>
            <person name="Yoshida T."/>
            <person name="Shimamura S."/>
            <person name="Takaki Y."/>
            <person name="Nagai Y."/>
            <person name="Toyoda A."/>
            <person name="Suzuki Y."/>
            <person name="Arimoto A."/>
            <person name="Ishii H."/>
            <person name="Satoh N."/>
            <person name="Nishiyama T."/>
            <person name="Hasebe M."/>
            <person name="Maruyama T."/>
            <person name="Minagawa J."/>
            <person name="Obokata J."/>
            <person name="Shigenobu S."/>
        </authorList>
    </citation>
    <scope>NUCLEOTIDE SEQUENCE [LARGE SCALE GENOMIC DNA]</scope>
</reference>
<gene>
    <name evidence="1" type="ORF">PoB_003801700</name>
</gene>
<keyword evidence="2" id="KW-1185">Reference proteome</keyword>
<protein>
    <submittedName>
        <fullName evidence="1">Tigger transposable element-derived protein 6-like protein</fullName>
    </submittedName>
</protein>
<proteinExistence type="predicted"/>
<sequence length="226" mass="25563">MATPSHPQIAENDPCAPKAMPAMIFEKKPEYMRSRVSESIPAPSPQIGIHCNWSTLISYTASANVIWKAKVFNGEGRKTVFIDNKPGCTWLNGFLECHPEVKQRKMSVLGEQRANLTESKIRAWFREVETSLVEDGIDICAVDSRCPFPSHLVFQPQPDKPLPNSVESGHPGCSSTVAVQLSPHVAQSVDQLIDFIISTGWTSSYMYWVRRWQWANKRPKEEERSY</sequence>
<dbReference type="Proteomes" id="UP000735302">
    <property type="component" value="Unassembled WGS sequence"/>
</dbReference>
<evidence type="ECO:0000313" key="2">
    <source>
        <dbReference type="Proteomes" id="UP000735302"/>
    </source>
</evidence>
<dbReference type="EMBL" id="BLXT01004324">
    <property type="protein sequence ID" value="GFO11512.1"/>
    <property type="molecule type" value="Genomic_DNA"/>
</dbReference>
<name>A0AAV4AW56_9GAST</name>
<dbReference type="AlphaFoldDB" id="A0AAV4AW56"/>
<accession>A0AAV4AW56</accession>